<evidence type="ECO:0000256" key="2">
    <source>
        <dbReference type="ARBA" id="ARBA00013236"/>
    </source>
</evidence>
<dbReference type="Gene3D" id="3.20.140.10">
    <property type="entry name" value="nicotinate phosphoribosyltransferase"/>
    <property type="match status" value="1"/>
</dbReference>
<dbReference type="SUPFAM" id="SSF54675">
    <property type="entry name" value="Nicotinate/Quinolinate PRTase N-terminal domain-like"/>
    <property type="match status" value="1"/>
</dbReference>
<dbReference type="GO" id="GO:0005829">
    <property type="term" value="C:cytosol"/>
    <property type="evidence" value="ECO:0007669"/>
    <property type="project" value="TreeGrafter"/>
</dbReference>
<gene>
    <name evidence="7" type="ORF">Ahy_A05g023074</name>
</gene>
<dbReference type="EMBL" id="SDMP01000005">
    <property type="protein sequence ID" value="RYR57339.1"/>
    <property type="molecule type" value="Genomic_DNA"/>
</dbReference>
<organism evidence="7 8">
    <name type="scientific">Arachis hypogaea</name>
    <name type="common">Peanut</name>
    <dbReference type="NCBI Taxonomy" id="3818"/>
    <lineage>
        <taxon>Eukaryota</taxon>
        <taxon>Viridiplantae</taxon>
        <taxon>Streptophyta</taxon>
        <taxon>Embryophyta</taxon>
        <taxon>Tracheophyta</taxon>
        <taxon>Spermatophyta</taxon>
        <taxon>Magnoliopsida</taxon>
        <taxon>eudicotyledons</taxon>
        <taxon>Gunneridae</taxon>
        <taxon>Pentapetalae</taxon>
        <taxon>rosids</taxon>
        <taxon>fabids</taxon>
        <taxon>Fabales</taxon>
        <taxon>Fabaceae</taxon>
        <taxon>Papilionoideae</taxon>
        <taxon>50 kb inversion clade</taxon>
        <taxon>dalbergioids sensu lato</taxon>
        <taxon>Dalbergieae</taxon>
        <taxon>Pterocarpus clade</taxon>
        <taxon>Arachis</taxon>
    </lineage>
</organism>
<keyword evidence="8" id="KW-1185">Reference proteome</keyword>
<dbReference type="EC" id="6.3.4.21" evidence="2"/>
<protein>
    <recommendedName>
        <fullName evidence="2">nicotinate phosphoribosyltransferase</fullName>
        <ecNumber evidence="2">6.3.4.21</ecNumber>
    </recommendedName>
</protein>
<reference evidence="7 8" key="1">
    <citation type="submission" date="2019-01" db="EMBL/GenBank/DDBJ databases">
        <title>Sequencing of cultivated peanut Arachis hypogaea provides insights into genome evolution and oil improvement.</title>
        <authorList>
            <person name="Chen X."/>
        </authorList>
    </citation>
    <scope>NUCLEOTIDE SEQUENCE [LARGE SCALE GENOMIC DNA]</scope>
    <source>
        <strain evidence="8">cv. Fuhuasheng</strain>
        <tissue evidence="7">Leaves</tissue>
    </source>
</reference>
<comment type="caution">
    <text evidence="7">The sequence shown here is derived from an EMBL/GenBank/DDBJ whole genome shotgun (WGS) entry which is preliminary data.</text>
</comment>
<name>A0A445D2A0_ARAHY</name>
<evidence type="ECO:0000256" key="5">
    <source>
        <dbReference type="ARBA" id="ARBA00022642"/>
    </source>
</evidence>
<evidence type="ECO:0000313" key="7">
    <source>
        <dbReference type="EMBL" id="RYR57339.1"/>
    </source>
</evidence>
<keyword evidence="5" id="KW-0662">Pyridine nucleotide biosynthesis</keyword>
<dbReference type="Proteomes" id="UP000289738">
    <property type="component" value="Chromosome A05"/>
</dbReference>
<evidence type="ECO:0000313" key="8">
    <source>
        <dbReference type="Proteomes" id="UP000289738"/>
    </source>
</evidence>
<dbReference type="AlphaFoldDB" id="A0A445D2A0"/>
<evidence type="ECO:0000256" key="6">
    <source>
        <dbReference type="ARBA" id="ARBA00048668"/>
    </source>
</evidence>
<dbReference type="InterPro" id="IPR007229">
    <property type="entry name" value="Nic_PRibTrfase-Fam"/>
</dbReference>
<dbReference type="STRING" id="3818.A0A445D2A0"/>
<comment type="catalytic activity">
    <reaction evidence="6">
        <text>5-phospho-alpha-D-ribose 1-diphosphate + nicotinate + ATP + H2O = nicotinate beta-D-ribonucleotide + ADP + phosphate + diphosphate</text>
        <dbReference type="Rhea" id="RHEA:36163"/>
        <dbReference type="ChEBI" id="CHEBI:15377"/>
        <dbReference type="ChEBI" id="CHEBI:30616"/>
        <dbReference type="ChEBI" id="CHEBI:32544"/>
        <dbReference type="ChEBI" id="CHEBI:33019"/>
        <dbReference type="ChEBI" id="CHEBI:43474"/>
        <dbReference type="ChEBI" id="CHEBI:57502"/>
        <dbReference type="ChEBI" id="CHEBI:58017"/>
        <dbReference type="ChEBI" id="CHEBI:456216"/>
        <dbReference type="EC" id="6.3.4.21"/>
    </reaction>
</comment>
<dbReference type="PANTHER" id="PTHR11098:SF1">
    <property type="entry name" value="NICOTINATE PHOSPHORIBOSYLTRANSFERASE"/>
    <property type="match status" value="1"/>
</dbReference>
<dbReference type="InterPro" id="IPR036068">
    <property type="entry name" value="Nicotinate_pribotase-like_C"/>
</dbReference>
<proteinExistence type="predicted"/>
<evidence type="ECO:0000256" key="1">
    <source>
        <dbReference type="ARBA" id="ARBA00004952"/>
    </source>
</evidence>
<accession>A0A445D2A0</accession>
<dbReference type="PANTHER" id="PTHR11098">
    <property type="entry name" value="NICOTINATE PHOSPHORIBOSYLTRANSFERASE"/>
    <property type="match status" value="1"/>
</dbReference>
<dbReference type="GO" id="GO:0004516">
    <property type="term" value="F:nicotinate phosphoribosyltransferase activity"/>
    <property type="evidence" value="ECO:0007669"/>
    <property type="project" value="UniProtKB-EC"/>
</dbReference>
<sequence length="372" mass="41164">MPSLSIEDVTSSAAAAAAATAARVAQAPSTAALNAVAPFIVTRALSGVLLSYELPPPPLSRCFFSPRRRGDDSNTTLKTTTRLIDSDLAVALVFQQQHYHHAFDLTSSYSLSHSLIFHSLTLLFIKYTLSLTHSLSYLSNNRAGNGKLVIVDSNDQTKLKHEDKKIETARKSRLRKKILECSDVEVYAIPEGSVVFPKVPLMRVEVVQLLETPFVNLINYASLVTTNAARHRFVAGKSKTLLEFGLRRAQLDSLSLCYVCLVLCFSCDLQTLDEIKDKSLRKKVSKSIFKDFVSLVQAWLSKLQRSKSLRGVFAETNQSELSAFISYALAFPNNFLALVNTYDVIRSGIPNFCAVALALNELGLNQNHKQNF</sequence>
<evidence type="ECO:0000256" key="3">
    <source>
        <dbReference type="ARBA" id="ARBA00022553"/>
    </source>
</evidence>
<dbReference type="SUPFAM" id="SSF51690">
    <property type="entry name" value="Nicotinate/Quinolinate PRTase C-terminal domain-like"/>
    <property type="match status" value="1"/>
</dbReference>
<evidence type="ECO:0000256" key="4">
    <source>
        <dbReference type="ARBA" id="ARBA00022598"/>
    </source>
</evidence>
<keyword evidence="4" id="KW-0436">Ligase</keyword>
<dbReference type="UniPathway" id="UPA00253">
    <property type="reaction ID" value="UER00457"/>
</dbReference>
<dbReference type="InterPro" id="IPR013785">
    <property type="entry name" value="Aldolase_TIM"/>
</dbReference>
<keyword evidence="3" id="KW-0597">Phosphoprotein</keyword>
<dbReference type="GO" id="GO:0034355">
    <property type="term" value="P:NAD+ biosynthetic process via the salvage pathway"/>
    <property type="evidence" value="ECO:0007669"/>
    <property type="project" value="TreeGrafter"/>
</dbReference>
<comment type="pathway">
    <text evidence="1">Cofactor biosynthesis; NAD(+) biosynthesis; nicotinate D-ribonucleotide from nicotinate: step 1/1.</text>
</comment>
<dbReference type="Gene3D" id="3.20.20.70">
    <property type="entry name" value="Aldolase class I"/>
    <property type="match status" value="1"/>
</dbReference>